<dbReference type="InParanoid" id="B4L612"/>
<dbReference type="FunCoup" id="B4L612">
    <property type="interactions" value="264"/>
</dbReference>
<accession>B4L612</accession>
<dbReference type="InterPro" id="IPR036906">
    <property type="entry name" value="ATPase_V1_fsu_sf"/>
</dbReference>
<evidence type="ECO:0000256" key="3">
    <source>
        <dbReference type="ARBA" id="ARBA00022781"/>
    </source>
</evidence>
<feature type="compositionally biased region" description="Acidic residues" evidence="5">
    <location>
        <begin position="12"/>
        <end position="30"/>
    </location>
</feature>
<dbReference type="GO" id="GO:0046961">
    <property type="term" value="F:proton-transporting ATPase activity, rotational mechanism"/>
    <property type="evidence" value="ECO:0007669"/>
    <property type="project" value="InterPro"/>
</dbReference>
<evidence type="ECO:0000313" key="6">
    <source>
        <dbReference type="EMBL" id="EDW05808.1"/>
    </source>
</evidence>
<feature type="region of interest" description="Disordered" evidence="5">
    <location>
        <begin position="1"/>
        <end position="31"/>
    </location>
</feature>
<dbReference type="EMBL" id="CH933812">
    <property type="protein sequence ID" value="EDW05808.1"/>
    <property type="molecule type" value="Genomic_DNA"/>
</dbReference>
<dbReference type="InterPro" id="IPR008218">
    <property type="entry name" value="ATPase_V1-cplx_f_g_su"/>
</dbReference>
<protein>
    <submittedName>
        <fullName evidence="6">Uncharacterized protein</fullName>
        <ecNumber evidence="6">3.6.3.14</ecNumber>
    </submittedName>
</protein>
<evidence type="ECO:0000256" key="2">
    <source>
        <dbReference type="ARBA" id="ARBA00022448"/>
    </source>
</evidence>
<dbReference type="eggNOG" id="ENOG502T8W8">
    <property type="taxonomic scope" value="Eukaryota"/>
</dbReference>
<gene>
    <name evidence="6" type="primary">Dmoj\GI16267</name>
    <name evidence="6" type="ORF">Dmoj_GI16267</name>
</gene>
<keyword evidence="3" id="KW-0375">Hydrogen ion transport</keyword>
<dbReference type="AlphaFoldDB" id="B4L612"/>
<evidence type="ECO:0000313" key="7">
    <source>
        <dbReference type="Proteomes" id="UP000009192"/>
    </source>
</evidence>
<comment type="similarity">
    <text evidence="1">Belongs to the V-ATPase F subunit family.</text>
</comment>
<dbReference type="OrthoDB" id="10261947at2759"/>
<keyword evidence="6" id="KW-0378">Hydrolase</keyword>
<name>B4L612_DROMO</name>
<dbReference type="HOGENOM" id="CLU_130067_0_0_1"/>
<dbReference type="SUPFAM" id="SSF159468">
    <property type="entry name" value="AtpF-like"/>
    <property type="match status" value="1"/>
</dbReference>
<dbReference type="Pfam" id="PF01990">
    <property type="entry name" value="ATP-synt_F"/>
    <property type="match status" value="1"/>
</dbReference>
<evidence type="ECO:0000256" key="4">
    <source>
        <dbReference type="ARBA" id="ARBA00023065"/>
    </source>
</evidence>
<keyword evidence="4" id="KW-0406">Ion transport</keyword>
<dbReference type="GO" id="GO:0016787">
    <property type="term" value="F:hydrolase activity"/>
    <property type="evidence" value="ECO:0007669"/>
    <property type="project" value="UniProtKB-KW"/>
</dbReference>
<keyword evidence="2" id="KW-0813">Transport</keyword>
<dbReference type="PhylomeDB" id="B4L612"/>
<dbReference type="GO" id="GO:0016020">
    <property type="term" value="C:membrane"/>
    <property type="evidence" value="ECO:0007669"/>
    <property type="project" value="TreeGrafter"/>
</dbReference>
<reference evidence="6 7" key="1">
    <citation type="journal article" date="2007" name="Nature">
        <title>Evolution of genes and genomes on the Drosophila phylogeny.</title>
        <authorList>
            <consortium name="Drosophila 12 Genomes Consortium"/>
            <person name="Clark A.G."/>
            <person name="Eisen M.B."/>
            <person name="Smith D.R."/>
            <person name="Bergman C.M."/>
            <person name="Oliver B."/>
            <person name="Markow T.A."/>
            <person name="Kaufman T.C."/>
            <person name="Kellis M."/>
            <person name="Gelbart W."/>
            <person name="Iyer V.N."/>
            <person name="Pollard D.A."/>
            <person name="Sackton T.B."/>
            <person name="Larracuente A.M."/>
            <person name="Singh N.D."/>
            <person name="Abad J.P."/>
            <person name="Abt D.N."/>
            <person name="Adryan B."/>
            <person name="Aguade M."/>
            <person name="Akashi H."/>
            <person name="Anderson W.W."/>
            <person name="Aquadro C.F."/>
            <person name="Ardell D.H."/>
            <person name="Arguello R."/>
            <person name="Artieri C.G."/>
            <person name="Barbash D.A."/>
            <person name="Barker D."/>
            <person name="Barsanti P."/>
            <person name="Batterham P."/>
            <person name="Batzoglou S."/>
            <person name="Begun D."/>
            <person name="Bhutkar A."/>
            <person name="Blanco E."/>
            <person name="Bosak S.A."/>
            <person name="Bradley R.K."/>
            <person name="Brand A.D."/>
            <person name="Brent M.R."/>
            <person name="Brooks A.N."/>
            <person name="Brown R.H."/>
            <person name="Butlin R.K."/>
            <person name="Caggese C."/>
            <person name="Calvi B.R."/>
            <person name="Bernardo de Carvalho A."/>
            <person name="Caspi A."/>
            <person name="Castrezana S."/>
            <person name="Celniker S.E."/>
            <person name="Chang J.L."/>
            <person name="Chapple C."/>
            <person name="Chatterji S."/>
            <person name="Chinwalla A."/>
            <person name="Civetta A."/>
            <person name="Clifton S.W."/>
            <person name="Comeron J.M."/>
            <person name="Costello J.C."/>
            <person name="Coyne J.A."/>
            <person name="Daub J."/>
            <person name="David R.G."/>
            <person name="Delcher A.L."/>
            <person name="Delehaunty K."/>
            <person name="Do C.B."/>
            <person name="Ebling H."/>
            <person name="Edwards K."/>
            <person name="Eickbush T."/>
            <person name="Evans J.D."/>
            <person name="Filipski A."/>
            <person name="Findeiss S."/>
            <person name="Freyhult E."/>
            <person name="Fulton L."/>
            <person name="Fulton R."/>
            <person name="Garcia A.C."/>
            <person name="Gardiner A."/>
            <person name="Garfield D.A."/>
            <person name="Garvin B.E."/>
            <person name="Gibson G."/>
            <person name="Gilbert D."/>
            <person name="Gnerre S."/>
            <person name="Godfrey J."/>
            <person name="Good R."/>
            <person name="Gotea V."/>
            <person name="Gravely B."/>
            <person name="Greenberg A.J."/>
            <person name="Griffiths-Jones S."/>
            <person name="Gross S."/>
            <person name="Guigo R."/>
            <person name="Gustafson E.A."/>
            <person name="Haerty W."/>
            <person name="Hahn M.W."/>
            <person name="Halligan D.L."/>
            <person name="Halpern A.L."/>
            <person name="Halter G.M."/>
            <person name="Han M.V."/>
            <person name="Heger A."/>
            <person name="Hillier L."/>
            <person name="Hinrichs A.S."/>
            <person name="Holmes I."/>
            <person name="Hoskins R.A."/>
            <person name="Hubisz M.J."/>
            <person name="Hultmark D."/>
            <person name="Huntley M.A."/>
            <person name="Jaffe D.B."/>
            <person name="Jagadeeshan S."/>
            <person name="Jeck W.R."/>
            <person name="Johnson J."/>
            <person name="Jones C.D."/>
            <person name="Jordan W.C."/>
            <person name="Karpen G.H."/>
            <person name="Kataoka E."/>
            <person name="Keightley P.D."/>
            <person name="Kheradpour P."/>
            <person name="Kirkness E.F."/>
            <person name="Koerich L.B."/>
            <person name="Kristiansen K."/>
            <person name="Kudrna D."/>
            <person name="Kulathinal R.J."/>
            <person name="Kumar S."/>
            <person name="Kwok R."/>
            <person name="Lander E."/>
            <person name="Langley C.H."/>
            <person name="Lapoint R."/>
            <person name="Lazzaro B.P."/>
            <person name="Lee S.J."/>
            <person name="Levesque L."/>
            <person name="Li R."/>
            <person name="Lin C.F."/>
            <person name="Lin M.F."/>
            <person name="Lindblad-Toh K."/>
            <person name="Llopart A."/>
            <person name="Long M."/>
            <person name="Low L."/>
            <person name="Lozovsky E."/>
            <person name="Lu J."/>
            <person name="Luo M."/>
            <person name="Machado C.A."/>
            <person name="Makalowski W."/>
            <person name="Marzo M."/>
            <person name="Matsuda M."/>
            <person name="Matzkin L."/>
            <person name="McAllister B."/>
            <person name="McBride C.S."/>
            <person name="McKernan B."/>
            <person name="McKernan K."/>
            <person name="Mendez-Lago M."/>
            <person name="Minx P."/>
            <person name="Mollenhauer M.U."/>
            <person name="Montooth K."/>
            <person name="Mount S.M."/>
            <person name="Mu X."/>
            <person name="Myers E."/>
            <person name="Negre B."/>
            <person name="Newfeld S."/>
            <person name="Nielsen R."/>
            <person name="Noor M.A."/>
            <person name="O'Grady P."/>
            <person name="Pachter L."/>
            <person name="Papaceit M."/>
            <person name="Parisi M.J."/>
            <person name="Parisi M."/>
            <person name="Parts L."/>
            <person name="Pedersen J.S."/>
            <person name="Pesole G."/>
            <person name="Phillippy A.M."/>
            <person name="Ponting C.P."/>
            <person name="Pop M."/>
            <person name="Porcelli D."/>
            <person name="Powell J.R."/>
            <person name="Prohaska S."/>
            <person name="Pruitt K."/>
            <person name="Puig M."/>
            <person name="Quesneville H."/>
            <person name="Ram K.R."/>
            <person name="Rand D."/>
            <person name="Rasmussen M.D."/>
            <person name="Reed L.K."/>
            <person name="Reenan R."/>
            <person name="Reily A."/>
            <person name="Remington K.A."/>
            <person name="Rieger T.T."/>
            <person name="Ritchie M.G."/>
            <person name="Robin C."/>
            <person name="Rogers Y.H."/>
            <person name="Rohde C."/>
            <person name="Rozas J."/>
            <person name="Rubenfield M.J."/>
            <person name="Ruiz A."/>
            <person name="Russo S."/>
            <person name="Salzberg S.L."/>
            <person name="Sanchez-Gracia A."/>
            <person name="Saranga D.J."/>
            <person name="Sato H."/>
            <person name="Schaeffer S.W."/>
            <person name="Schatz M.C."/>
            <person name="Schlenke T."/>
            <person name="Schwartz R."/>
            <person name="Segarra C."/>
            <person name="Singh R.S."/>
            <person name="Sirot L."/>
            <person name="Sirota M."/>
            <person name="Sisneros N.B."/>
            <person name="Smith C.D."/>
            <person name="Smith T.F."/>
            <person name="Spieth J."/>
            <person name="Stage D.E."/>
            <person name="Stark A."/>
            <person name="Stephan W."/>
            <person name="Strausberg R.L."/>
            <person name="Strempel S."/>
            <person name="Sturgill D."/>
            <person name="Sutton G."/>
            <person name="Sutton G.G."/>
            <person name="Tao W."/>
            <person name="Teichmann S."/>
            <person name="Tobari Y.N."/>
            <person name="Tomimura Y."/>
            <person name="Tsolas J.M."/>
            <person name="Valente V.L."/>
            <person name="Venter E."/>
            <person name="Venter J.C."/>
            <person name="Vicario S."/>
            <person name="Vieira F.G."/>
            <person name="Vilella A.J."/>
            <person name="Villasante A."/>
            <person name="Walenz B."/>
            <person name="Wang J."/>
            <person name="Wasserman M."/>
            <person name="Watts T."/>
            <person name="Wilson D."/>
            <person name="Wilson R.K."/>
            <person name="Wing R.A."/>
            <person name="Wolfner M.F."/>
            <person name="Wong A."/>
            <person name="Wong G.K."/>
            <person name="Wu C.I."/>
            <person name="Wu G."/>
            <person name="Yamamoto D."/>
            <person name="Yang H.P."/>
            <person name="Yang S.P."/>
            <person name="Yorke J.A."/>
            <person name="Yoshida K."/>
            <person name="Zdobnov E."/>
            <person name="Zhang P."/>
            <person name="Zhang Y."/>
            <person name="Zimin A.V."/>
            <person name="Baldwin J."/>
            <person name="Abdouelleil A."/>
            <person name="Abdulkadir J."/>
            <person name="Abebe A."/>
            <person name="Abera B."/>
            <person name="Abreu J."/>
            <person name="Acer S.C."/>
            <person name="Aftuck L."/>
            <person name="Alexander A."/>
            <person name="An P."/>
            <person name="Anderson E."/>
            <person name="Anderson S."/>
            <person name="Arachi H."/>
            <person name="Azer M."/>
            <person name="Bachantsang P."/>
            <person name="Barry A."/>
            <person name="Bayul T."/>
            <person name="Berlin A."/>
            <person name="Bessette D."/>
            <person name="Bloom T."/>
            <person name="Blye J."/>
            <person name="Boguslavskiy L."/>
            <person name="Bonnet C."/>
            <person name="Boukhgalter B."/>
            <person name="Bourzgui I."/>
            <person name="Brown A."/>
            <person name="Cahill P."/>
            <person name="Channer S."/>
            <person name="Cheshatsang Y."/>
            <person name="Chuda L."/>
            <person name="Citroen M."/>
            <person name="Collymore A."/>
            <person name="Cooke P."/>
            <person name="Costello M."/>
            <person name="D'Aco K."/>
            <person name="Daza R."/>
            <person name="De Haan G."/>
            <person name="DeGray S."/>
            <person name="DeMaso C."/>
            <person name="Dhargay N."/>
            <person name="Dooley K."/>
            <person name="Dooley E."/>
            <person name="Doricent M."/>
            <person name="Dorje P."/>
            <person name="Dorjee K."/>
            <person name="Dupes A."/>
            <person name="Elong R."/>
            <person name="Falk J."/>
            <person name="Farina A."/>
            <person name="Faro S."/>
            <person name="Ferguson D."/>
            <person name="Fisher S."/>
            <person name="Foley C.D."/>
            <person name="Franke A."/>
            <person name="Friedrich D."/>
            <person name="Gadbois L."/>
            <person name="Gearin G."/>
            <person name="Gearin C.R."/>
            <person name="Giannoukos G."/>
            <person name="Goode T."/>
            <person name="Graham J."/>
            <person name="Grandbois E."/>
            <person name="Grewal S."/>
            <person name="Gyaltsen K."/>
            <person name="Hafez N."/>
            <person name="Hagos B."/>
            <person name="Hall J."/>
            <person name="Henson C."/>
            <person name="Hollinger A."/>
            <person name="Honan T."/>
            <person name="Huard M.D."/>
            <person name="Hughes L."/>
            <person name="Hurhula B."/>
            <person name="Husby M.E."/>
            <person name="Kamat A."/>
            <person name="Kanga B."/>
            <person name="Kashin S."/>
            <person name="Khazanovich D."/>
            <person name="Kisner P."/>
            <person name="Lance K."/>
            <person name="Lara M."/>
            <person name="Lee W."/>
            <person name="Lennon N."/>
            <person name="Letendre F."/>
            <person name="LeVine R."/>
            <person name="Lipovsky A."/>
            <person name="Liu X."/>
            <person name="Liu J."/>
            <person name="Liu S."/>
            <person name="Lokyitsang T."/>
            <person name="Lokyitsang Y."/>
            <person name="Lubonja R."/>
            <person name="Lui A."/>
            <person name="MacDonald P."/>
            <person name="Magnisalis V."/>
            <person name="Maru K."/>
            <person name="Matthews C."/>
            <person name="McCusker W."/>
            <person name="McDonough S."/>
            <person name="Mehta T."/>
            <person name="Meldrim J."/>
            <person name="Meneus L."/>
            <person name="Mihai O."/>
            <person name="Mihalev A."/>
            <person name="Mihova T."/>
            <person name="Mittelman R."/>
            <person name="Mlenga V."/>
            <person name="Montmayeur A."/>
            <person name="Mulrain L."/>
            <person name="Navidi A."/>
            <person name="Naylor J."/>
            <person name="Negash T."/>
            <person name="Nguyen T."/>
            <person name="Nguyen N."/>
            <person name="Nicol R."/>
            <person name="Norbu C."/>
            <person name="Norbu N."/>
            <person name="Novod N."/>
            <person name="O'Neill B."/>
            <person name="Osman S."/>
            <person name="Markiewicz E."/>
            <person name="Oyono O.L."/>
            <person name="Patti C."/>
            <person name="Phunkhang P."/>
            <person name="Pierre F."/>
            <person name="Priest M."/>
            <person name="Raghuraman S."/>
            <person name="Rege F."/>
            <person name="Reyes R."/>
            <person name="Rise C."/>
            <person name="Rogov P."/>
            <person name="Ross K."/>
            <person name="Ryan E."/>
            <person name="Settipalli S."/>
            <person name="Shea T."/>
            <person name="Sherpa N."/>
            <person name="Shi L."/>
            <person name="Shih D."/>
            <person name="Sparrow T."/>
            <person name="Spaulding J."/>
            <person name="Stalker J."/>
            <person name="Stange-Thomann N."/>
            <person name="Stavropoulos S."/>
            <person name="Stone C."/>
            <person name="Strader C."/>
            <person name="Tesfaye S."/>
            <person name="Thomson T."/>
            <person name="Thoulutsang Y."/>
            <person name="Thoulutsang D."/>
            <person name="Topham K."/>
            <person name="Topping I."/>
            <person name="Tsamla T."/>
            <person name="Vassiliev H."/>
            <person name="Vo A."/>
            <person name="Wangchuk T."/>
            <person name="Wangdi T."/>
            <person name="Weiand M."/>
            <person name="Wilkinson J."/>
            <person name="Wilson A."/>
            <person name="Yadav S."/>
            <person name="Young G."/>
            <person name="Yu Q."/>
            <person name="Zembek L."/>
            <person name="Zhong D."/>
            <person name="Zimmer A."/>
            <person name="Zwirko Z."/>
            <person name="Jaffe D.B."/>
            <person name="Alvarez P."/>
            <person name="Brockman W."/>
            <person name="Butler J."/>
            <person name="Chin C."/>
            <person name="Gnerre S."/>
            <person name="Grabherr M."/>
            <person name="Kleber M."/>
            <person name="Mauceli E."/>
            <person name="MacCallum I."/>
        </authorList>
    </citation>
    <scope>NUCLEOTIDE SEQUENCE [LARGE SCALE GENOMIC DNA]</scope>
    <source>
        <strain evidence="7">Tucson 15081-1352.22</strain>
    </source>
</reference>
<proteinExistence type="inferred from homology"/>
<organism evidence="6 7">
    <name type="scientific">Drosophila mojavensis</name>
    <name type="common">Fruit fly</name>
    <dbReference type="NCBI Taxonomy" id="7230"/>
    <lineage>
        <taxon>Eukaryota</taxon>
        <taxon>Metazoa</taxon>
        <taxon>Ecdysozoa</taxon>
        <taxon>Arthropoda</taxon>
        <taxon>Hexapoda</taxon>
        <taxon>Insecta</taxon>
        <taxon>Pterygota</taxon>
        <taxon>Neoptera</taxon>
        <taxon>Endopterygota</taxon>
        <taxon>Diptera</taxon>
        <taxon>Brachycera</taxon>
        <taxon>Muscomorpha</taxon>
        <taxon>Ephydroidea</taxon>
        <taxon>Drosophilidae</taxon>
        <taxon>Drosophila</taxon>
    </lineage>
</organism>
<sequence>MSLKLKKTSAMDTEDDDSDEEEADGPDENEDHNMIRFGVIADEEITIGLLLTGVGYCRDNFRNYLIVDRDTKLDEVENFFYALYRRPCIGLIMIDYPTAKRLHHALDKCKKVLPVIVILPTKGSIISYMEEKERQRRQRQRDLSYL</sequence>
<dbReference type="KEGG" id="dmo:Dmoj_GI16267"/>
<dbReference type="EC" id="3.6.3.14" evidence="6"/>
<dbReference type="OMA" id="GIGYHRE"/>
<dbReference type="Gene3D" id="3.40.50.10580">
    <property type="entry name" value="ATPase, V1 complex, subunit F"/>
    <property type="match status" value="1"/>
</dbReference>
<evidence type="ECO:0000256" key="1">
    <source>
        <dbReference type="ARBA" id="ARBA00010148"/>
    </source>
</evidence>
<dbReference type="Proteomes" id="UP000009192">
    <property type="component" value="Unassembled WGS sequence"/>
</dbReference>
<keyword evidence="7" id="KW-1185">Reference proteome</keyword>
<evidence type="ECO:0000256" key="5">
    <source>
        <dbReference type="SAM" id="MobiDB-lite"/>
    </source>
</evidence>
<dbReference type="PANTHER" id="PTHR13861:SF2">
    <property type="entry name" value="V-TYPE PROTON ATPASE SUBUNIT F"/>
    <property type="match status" value="1"/>
</dbReference>
<dbReference type="PANTHER" id="PTHR13861">
    <property type="entry name" value="VACUOLAR ATP SYNTHASE SUBUNIT F"/>
    <property type="match status" value="1"/>
</dbReference>